<keyword evidence="7 9" id="KW-1133">Transmembrane helix</keyword>
<feature type="transmembrane region" description="Helical" evidence="9">
    <location>
        <begin position="195"/>
        <end position="216"/>
    </location>
</feature>
<reference evidence="10 11" key="1">
    <citation type="submission" date="2019-08" db="EMBL/GenBank/DDBJ databases">
        <authorList>
            <person name="Peeters C."/>
        </authorList>
    </citation>
    <scope>NUCLEOTIDE SEQUENCE [LARGE SCALE GENOMIC DNA]</scope>
    <source>
        <strain evidence="10 11">LMG 31113</strain>
    </source>
</reference>
<sequence>MNTIATRLMRPELLVLVLMTAIISMLIIPLPTWLIDTLIAVNMITAALIFVGSFHIQSIVSFSSFPALLLVTTVFRLALSITTSRMILLEGDAGAIVASFGNFVIAGDLVIGMTIFAIVTLVQFMVITKGSERVAEVCARFSLDGLPGKQMSIDADLRANVINGEQARSQRKLLEKESQLYGSLDGAVKFVKGDALAGILIIFVNFLGGIAVGVMRNGDSFSQALETYTLLTVGDGLVAQIPALLISIATGFIVTRVNADDENLGTTMLKQLGAKNEVLLTAAVLSLAAGFLPGFPLAIFVLIAVGLASIFVVRKGGLRMALSAAGATSTGESDSAGSGATELRAKGAGAGEDQPLGVGDVIPEAVALALLLPRDQKSWATRINLCAKLEHEVFTQYGVKIPEVEIRESSVLAPHSALILVNEIAAGEIRLSFGRHKVTDGADVLLACGTELVDLSDGKDASYWIDEDAAERERQKEVPSFYSRSDVEELVECFSVIVARHIGEIFGIQEAKNLLDQLEGKYPELVKECLRNAPVQRIANVLQRLVVERISIRNLKGILEAIAQWAPKERDNIMLCEHVRSTLGRYITDKFSRGRRMNVLLLSSEHEERVRRSVQQTANGTFVNLPAEDAQSLIEQIDSRLKGVYLSFDDIVLLTSADTRRFVKRVIEPQYPQLDVLSYSEITDQSRINIIHTV</sequence>
<keyword evidence="5" id="KW-0997">Cell inner membrane</keyword>
<dbReference type="NCBIfam" id="NF011865">
    <property type="entry name" value="PRK15337.1"/>
    <property type="match status" value="1"/>
</dbReference>
<dbReference type="AlphaFoldDB" id="A0A5E4SR04"/>
<dbReference type="Gene3D" id="3.40.5.40">
    <property type="entry name" value="FHIPEP family, domain 2"/>
    <property type="match status" value="1"/>
</dbReference>
<feature type="transmembrane region" description="Helical" evidence="9">
    <location>
        <begin position="12"/>
        <end position="31"/>
    </location>
</feature>
<dbReference type="RefSeq" id="WP_150598864.1">
    <property type="nucleotide sequence ID" value="NZ_CABPRW010000002.1"/>
</dbReference>
<keyword evidence="3" id="KW-0813">Transport</keyword>
<dbReference type="InterPro" id="IPR001712">
    <property type="entry name" value="T3SS_FHIPEP"/>
</dbReference>
<evidence type="ECO:0000256" key="5">
    <source>
        <dbReference type="ARBA" id="ARBA00022519"/>
    </source>
</evidence>
<dbReference type="Gene3D" id="3.40.50.12790">
    <property type="entry name" value="FHIPEP family, domain 4"/>
    <property type="match status" value="1"/>
</dbReference>
<comment type="subcellular location">
    <subcellularLocation>
        <location evidence="1">Cell inner membrane</location>
        <topology evidence="1">Multi-pass membrane protein</topology>
    </subcellularLocation>
</comment>
<dbReference type="EMBL" id="CABPRW010000002">
    <property type="protein sequence ID" value="VVD76724.1"/>
    <property type="molecule type" value="Genomic_DNA"/>
</dbReference>
<evidence type="ECO:0000256" key="9">
    <source>
        <dbReference type="SAM" id="Phobius"/>
    </source>
</evidence>
<dbReference type="PIRSF" id="PIRSF005419">
    <property type="entry name" value="FlhA"/>
    <property type="match status" value="1"/>
</dbReference>
<protein>
    <submittedName>
        <fullName evidence="10">EscV/YscV/HrcV family type III secretion system export apparatus protein</fullName>
    </submittedName>
</protein>
<dbReference type="Proteomes" id="UP000382577">
    <property type="component" value="Unassembled WGS sequence"/>
</dbReference>
<dbReference type="PRINTS" id="PR00949">
    <property type="entry name" value="TYPE3IMAPROT"/>
</dbReference>
<name>A0A5E4SR04_9BURK</name>
<dbReference type="PANTHER" id="PTHR30161:SF2">
    <property type="entry name" value="INVASION PROTEIN INVA"/>
    <property type="match status" value="1"/>
</dbReference>
<organism evidence="10 11">
    <name type="scientific">Pandoraea fibrosis</name>
    <dbReference type="NCBI Taxonomy" id="1891094"/>
    <lineage>
        <taxon>Bacteria</taxon>
        <taxon>Pseudomonadati</taxon>
        <taxon>Pseudomonadota</taxon>
        <taxon>Betaproteobacteria</taxon>
        <taxon>Burkholderiales</taxon>
        <taxon>Burkholderiaceae</taxon>
        <taxon>Pandoraea</taxon>
    </lineage>
</organism>
<dbReference type="GO" id="GO:0009306">
    <property type="term" value="P:protein secretion"/>
    <property type="evidence" value="ECO:0007669"/>
    <property type="project" value="InterPro"/>
</dbReference>
<evidence type="ECO:0000256" key="8">
    <source>
        <dbReference type="ARBA" id="ARBA00023136"/>
    </source>
</evidence>
<feature type="transmembrane region" description="Helical" evidence="9">
    <location>
        <begin position="236"/>
        <end position="257"/>
    </location>
</feature>
<evidence type="ECO:0000256" key="6">
    <source>
        <dbReference type="ARBA" id="ARBA00022692"/>
    </source>
</evidence>
<gene>
    <name evidence="10" type="ORF">PFI31113_00889</name>
</gene>
<evidence type="ECO:0000256" key="3">
    <source>
        <dbReference type="ARBA" id="ARBA00022448"/>
    </source>
</evidence>
<evidence type="ECO:0000256" key="1">
    <source>
        <dbReference type="ARBA" id="ARBA00004429"/>
    </source>
</evidence>
<feature type="transmembrane region" description="Helical" evidence="9">
    <location>
        <begin position="100"/>
        <end position="126"/>
    </location>
</feature>
<feature type="transmembrane region" description="Helical" evidence="9">
    <location>
        <begin position="37"/>
        <end position="56"/>
    </location>
</feature>
<dbReference type="OrthoDB" id="9759185at2"/>
<evidence type="ECO:0000256" key="7">
    <source>
        <dbReference type="ARBA" id="ARBA00022989"/>
    </source>
</evidence>
<dbReference type="Gene3D" id="3.40.30.60">
    <property type="entry name" value="FHIPEP family, domain 1"/>
    <property type="match status" value="1"/>
</dbReference>
<dbReference type="InterPro" id="IPR042196">
    <property type="entry name" value="FHIPEP_4"/>
</dbReference>
<keyword evidence="8 9" id="KW-0472">Membrane</keyword>
<dbReference type="InterPro" id="IPR006302">
    <property type="entry name" value="T3SS_HrcV"/>
</dbReference>
<keyword evidence="4" id="KW-1003">Cell membrane</keyword>
<comment type="similarity">
    <text evidence="2">Belongs to the FHIPEP (flagella/HR/invasion proteins export pore) family.</text>
</comment>
<dbReference type="GO" id="GO:0005886">
    <property type="term" value="C:plasma membrane"/>
    <property type="evidence" value="ECO:0007669"/>
    <property type="project" value="UniProtKB-SubCell"/>
</dbReference>
<dbReference type="InterPro" id="IPR042194">
    <property type="entry name" value="FHIPEP_1"/>
</dbReference>
<dbReference type="InterPro" id="IPR042193">
    <property type="entry name" value="FHIPEP_3"/>
</dbReference>
<accession>A0A5E4SR04</accession>
<dbReference type="PANTHER" id="PTHR30161">
    <property type="entry name" value="FLAGELLAR EXPORT PROTEIN, MEMBRANE FLHA SUBUNIT-RELATED"/>
    <property type="match status" value="1"/>
</dbReference>
<feature type="transmembrane region" description="Helical" evidence="9">
    <location>
        <begin position="278"/>
        <end position="311"/>
    </location>
</feature>
<evidence type="ECO:0000313" key="11">
    <source>
        <dbReference type="Proteomes" id="UP000382577"/>
    </source>
</evidence>
<dbReference type="Gene3D" id="1.10.8.540">
    <property type="entry name" value="FHIPEP family, domain 3"/>
    <property type="match status" value="1"/>
</dbReference>
<dbReference type="NCBIfam" id="TIGR01399">
    <property type="entry name" value="hrcV"/>
    <property type="match status" value="1"/>
</dbReference>
<dbReference type="Pfam" id="PF00771">
    <property type="entry name" value="FHIPEP"/>
    <property type="match status" value="1"/>
</dbReference>
<feature type="transmembrane region" description="Helical" evidence="9">
    <location>
        <begin position="68"/>
        <end position="88"/>
    </location>
</feature>
<proteinExistence type="inferred from homology"/>
<evidence type="ECO:0000256" key="4">
    <source>
        <dbReference type="ARBA" id="ARBA00022475"/>
    </source>
</evidence>
<evidence type="ECO:0000256" key="2">
    <source>
        <dbReference type="ARBA" id="ARBA00008835"/>
    </source>
</evidence>
<keyword evidence="6 9" id="KW-0812">Transmembrane</keyword>
<evidence type="ECO:0000313" key="10">
    <source>
        <dbReference type="EMBL" id="VVD76724.1"/>
    </source>
</evidence>